<dbReference type="Proteomes" id="UP000007813">
    <property type="component" value="Unassembled WGS sequence"/>
</dbReference>
<dbReference type="InterPro" id="IPR014048">
    <property type="entry name" value="MethylDNA_cys_MeTrfase_DNA-bd"/>
</dbReference>
<dbReference type="EMBL" id="ALJD01000002">
    <property type="protein sequence ID" value="EJN61042.1"/>
    <property type="molecule type" value="Genomic_DNA"/>
</dbReference>
<dbReference type="CDD" id="cd06445">
    <property type="entry name" value="ATase"/>
    <property type="match status" value="1"/>
</dbReference>
<reference evidence="8 9" key="1">
    <citation type="journal article" date="2012" name="J. Bacteriol.">
        <title>Draft Genome Sequence of the Extremely Halophilic Archaeon Halogranum salarium B-1T.</title>
        <authorList>
            <person name="Kim K.K."/>
            <person name="Lee K.C."/>
            <person name="Lee J.S."/>
        </authorList>
    </citation>
    <scope>NUCLEOTIDE SEQUENCE [LARGE SCALE GENOMIC DNA]</scope>
    <source>
        <strain evidence="8 9">B-1</strain>
    </source>
</reference>
<evidence type="ECO:0000259" key="7">
    <source>
        <dbReference type="Pfam" id="PF01035"/>
    </source>
</evidence>
<protein>
    <submittedName>
        <fullName evidence="8">O-6-methylguanine DNA methyltransferase</fullName>
    </submittedName>
</protein>
<dbReference type="InterPro" id="IPR001497">
    <property type="entry name" value="MethylDNA_cys_MeTrfase_AS"/>
</dbReference>
<evidence type="ECO:0000256" key="4">
    <source>
        <dbReference type="ARBA" id="ARBA00022763"/>
    </source>
</evidence>
<organism evidence="8 9">
    <name type="scientific">Halogranum salarium B-1</name>
    <dbReference type="NCBI Taxonomy" id="1210908"/>
    <lineage>
        <taxon>Archaea</taxon>
        <taxon>Methanobacteriati</taxon>
        <taxon>Methanobacteriota</taxon>
        <taxon>Stenosarchaea group</taxon>
        <taxon>Halobacteria</taxon>
        <taxon>Halobacteriales</taxon>
        <taxon>Haloferacaceae</taxon>
    </lineage>
</organism>
<evidence type="ECO:0000256" key="1">
    <source>
        <dbReference type="ARBA" id="ARBA00001286"/>
    </source>
</evidence>
<proteinExistence type="predicted"/>
<dbReference type="GO" id="GO:0032259">
    <property type="term" value="P:methylation"/>
    <property type="evidence" value="ECO:0007669"/>
    <property type="project" value="UniProtKB-KW"/>
</dbReference>
<feature type="domain" description="Methylated-DNA-[protein]-cysteine S-methyltransferase DNA binding" evidence="7">
    <location>
        <begin position="52"/>
        <end position="126"/>
    </location>
</feature>
<dbReference type="PANTHER" id="PTHR10815">
    <property type="entry name" value="METHYLATED-DNA--PROTEIN-CYSTEINE METHYLTRANSFERASE"/>
    <property type="match status" value="1"/>
</dbReference>
<dbReference type="SUPFAM" id="SSF46767">
    <property type="entry name" value="Methylated DNA-protein cysteine methyltransferase, C-terminal domain"/>
    <property type="match status" value="1"/>
</dbReference>
<dbReference type="GO" id="GO:0003908">
    <property type="term" value="F:methylated-DNA-[protein]-cysteine S-methyltransferase activity"/>
    <property type="evidence" value="ECO:0007669"/>
    <property type="project" value="UniProtKB-EC"/>
</dbReference>
<dbReference type="OrthoDB" id="372118at2157"/>
<dbReference type="InterPro" id="IPR036217">
    <property type="entry name" value="MethylDNA_cys_MeTrfase_DNAb"/>
</dbReference>
<dbReference type="PATRIC" id="fig|1210908.3.peg.79"/>
<gene>
    <name evidence="8" type="ORF">HSB1_00830</name>
</gene>
<evidence type="ECO:0000313" key="8">
    <source>
        <dbReference type="EMBL" id="EJN61042.1"/>
    </source>
</evidence>
<keyword evidence="4" id="KW-0227">DNA damage</keyword>
<dbReference type="PANTHER" id="PTHR10815:SF13">
    <property type="entry name" value="METHYLATED-DNA--PROTEIN-CYSTEINE METHYLTRANSFERASE"/>
    <property type="match status" value="1"/>
</dbReference>
<dbReference type="RefSeq" id="WP_009365427.1">
    <property type="nucleotide sequence ID" value="NZ_ALJD01000002.1"/>
</dbReference>
<sequence>MRFELLDSEMSLDESHLDIDEDTLRTQLAAYGRGERREFDVPVSYPEGLVGDVMRLMAAIPYGETRTYGDLAAELDSSAQAVGQACGANPVPIVVPCHRVVAADGLGGFSAEGGTDLKRRLLALESGESLARFV</sequence>
<keyword evidence="3 8" id="KW-0808">Transferase</keyword>
<comment type="caution">
    <text evidence="8">The sequence shown here is derived from an EMBL/GenBank/DDBJ whole genome shotgun (WGS) entry which is preliminary data.</text>
</comment>
<dbReference type="GO" id="GO:0006281">
    <property type="term" value="P:DNA repair"/>
    <property type="evidence" value="ECO:0007669"/>
    <property type="project" value="UniProtKB-KW"/>
</dbReference>
<evidence type="ECO:0000256" key="5">
    <source>
        <dbReference type="ARBA" id="ARBA00023204"/>
    </source>
</evidence>
<dbReference type="InterPro" id="IPR036388">
    <property type="entry name" value="WH-like_DNA-bd_sf"/>
</dbReference>
<evidence type="ECO:0000313" key="9">
    <source>
        <dbReference type="Proteomes" id="UP000007813"/>
    </source>
</evidence>
<keyword evidence="5" id="KW-0234">DNA repair</keyword>
<evidence type="ECO:0000256" key="3">
    <source>
        <dbReference type="ARBA" id="ARBA00022679"/>
    </source>
</evidence>
<evidence type="ECO:0000256" key="6">
    <source>
        <dbReference type="ARBA" id="ARBA00049348"/>
    </source>
</evidence>
<dbReference type="NCBIfam" id="TIGR00589">
    <property type="entry name" value="ogt"/>
    <property type="match status" value="1"/>
</dbReference>
<dbReference type="Gene3D" id="1.10.10.10">
    <property type="entry name" value="Winged helix-like DNA-binding domain superfamily/Winged helix DNA-binding domain"/>
    <property type="match status" value="1"/>
</dbReference>
<keyword evidence="2 8" id="KW-0489">Methyltransferase</keyword>
<evidence type="ECO:0000256" key="2">
    <source>
        <dbReference type="ARBA" id="ARBA00022603"/>
    </source>
</evidence>
<dbReference type="Pfam" id="PF01035">
    <property type="entry name" value="DNA_binding_1"/>
    <property type="match status" value="1"/>
</dbReference>
<comment type="catalytic activity">
    <reaction evidence="6">
        <text>a 6-O-methyl-2'-deoxyguanosine in DNA + L-cysteinyl-[protein] = S-methyl-L-cysteinyl-[protein] + a 2'-deoxyguanosine in DNA</text>
        <dbReference type="Rhea" id="RHEA:24000"/>
        <dbReference type="Rhea" id="RHEA-COMP:10131"/>
        <dbReference type="Rhea" id="RHEA-COMP:10132"/>
        <dbReference type="Rhea" id="RHEA-COMP:11367"/>
        <dbReference type="Rhea" id="RHEA-COMP:11368"/>
        <dbReference type="ChEBI" id="CHEBI:29950"/>
        <dbReference type="ChEBI" id="CHEBI:82612"/>
        <dbReference type="ChEBI" id="CHEBI:85445"/>
        <dbReference type="ChEBI" id="CHEBI:85448"/>
        <dbReference type="EC" id="2.1.1.63"/>
    </reaction>
</comment>
<name>J3EZJ9_9EURY</name>
<dbReference type="eggNOG" id="arCOG02724">
    <property type="taxonomic scope" value="Archaea"/>
</dbReference>
<comment type="catalytic activity">
    <reaction evidence="1">
        <text>a 4-O-methyl-thymidine in DNA + L-cysteinyl-[protein] = a thymidine in DNA + S-methyl-L-cysteinyl-[protein]</text>
        <dbReference type="Rhea" id="RHEA:53428"/>
        <dbReference type="Rhea" id="RHEA-COMP:10131"/>
        <dbReference type="Rhea" id="RHEA-COMP:10132"/>
        <dbReference type="Rhea" id="RHEA-COMP:13555"/>
        <dbReference type="Rhea" id="RHEA-COMP:13556"/>
        <dbReference type="ChEBI" id="CHEBI:29950"/>
        <dbReference type="ChEBI" id="CHEBI:82612"/>
        <dbReference type="ChEBI" id="CHEBI:137386"/>
        <dbReference type="ChEBI" id="CHEBI:137387"/>
        <dbReference type="EC" id="2.1.1.63"/>
    </reaction>
</comment>
<dbReference type="PROSITE" id="PS00374">
    <property type="entry name" value="MGMT"/>
    <property type="match status" value="1"/>
</dbReference>
<dbReference type="AlphaFoldDB" id="J3EZJ9"/>
<accession>J3EZJ9</accession>